<dbReference type="OrthoDB" id="5813285at2759"/>
<keyword evidence="1" id="KW-0812">Transmembrane</keyword>
<sequence>MSGFSFFTFETWGTIHWVMFGFIAQGLIIGVLTTPMIVLLLSKKSYRDRKEFLLIAFVAIVDFIYVVVNVINSIDRMYTTTISIQLEECLAQPQFFISLIVTQLVAGMSLMVAFDRLIASFYGVWYYKQSALYTFLILIPPIVIGCFVTSVNSWIVVIYPDQNIKVYSLCFTSTLLAENFKLTFHLTKWVCIALAGIVYVIIALILRHKYFRSKYMTKRLSTANKVMSFTTINSIIFHLFPDIQLAYPFLGSNTIVVQCILYSMILDKIFFNFLLFMIFHKELRQMYLKTFLSRFLPIQSSSGNSQNRMFSLRS</sequence>
<keyword evidence="1" id="KW-1133">Transmembrane helix</keyword>
<gene>
    <name evidence="2" type="ORF">CAMP_LOCUS10794</name>
</gene>
<dbReference type="SUPFAM" id="SSF81321">
    <property type="entry name" value="Family A G protein-coupled receptor-like"/>
    <property type="match status" value="1"/>
</dbReference>
<accession>A0A9P1IN95</accession>
<feature type="transmembrane region" description="Helical" evidence="1">
    <location>
        <begin position="135"/>
        <end position="159"/>
    </location>
</feature>
<feature type="transmembrane region" description="Helical" evidence="1">
    <location>
        <begin position="226"/>
        <end position="249"/>
    </location>
</feature>
<dbReference type="PANTHER" id="PTHR23360">
    <property type="entry name" value="G-PROTEIN COUPLED RECEPTORS FAMILY 1 PROFILE DOMAIN-CONTAINING PROTEIN-RELATED"/>
    <property type="match status" value="1"/>
</dbReference>
<dbReference type="AlphaFoldDB" id="A0A9P1IN95"/>
<protein>
    <recommendedName>
        <fullName evidence="4">G-protein coupled receptors family 1 profile domain-containing protein</fullName>
    </recommendedName>
</protein>
<dbReference type="Proteomes" id="UP001152747">
    <property type="component" value="Unassembled WGS sequence"/>
</dbReference>
<keyword evidence="1" id="KW-0472">Membrane</keyword>
<comment type="caution">
    <text evidence="2">The sequence shown here is derived from an EMBL/GenBank/DDBJ whole genome shotgun (WGS) entry which is preliminary data.</text>
</comment>
<evidence type="ECO:0000313" key="2">
    <source>
        <dbReference type="EMBL" id="CAI5448157.1"/>
    </source>
</evidence>
<dbReference type="InterPro" id="IPR047130">
    <property type="entry name" value="7TM_GPCR_Srsx_nematod"/>
</dbReference>
<feature type="transmembrane region" description="Helical" evidence="1">
    <location>
        <begin position="15"/>
        <end position="40"/>
    </location>
</feature>
<feature type="transmembrane region" description="Helical" evidence="1">
    <location>
        <begin position="255"/>
        <end position="279"/>
    </location>
</feature>
<proteinExistence type="predicted"/>
<keyword evidence="3" id="KW-1185">Reference proteome</keyword>
<name>A0A9P1IN95_9PELO</name>
<feature type="transmembrane region" description="Helical" evidence="1">
    <location>
        <begin position="52"/>
        <end position="74"/>
    </location>
</feature>
<feature type="transmembrane region" description="Helical" evidence="1">
    <location>
        <begin position="94"/>
        <end position="114"/>
    </location>
</feature>
<feature type="transmembrane region" description="Helical" evidence="1">
    <location>
        <begin position="186"/>
        <end position="206"/>
    </location>
</feature>
<evidence type="ECO:0000313" key="3">
    <source>
        <dbReference type="Proteomes" id="UP001152747"/>
    </source>
</evidence>
<dbReference type="EMBL" id="CANHGI010000004">
    <property type="protein sequence ID" value="CAI5448157.1"/>
    <property type="molecule type" value="Genomic_DNA"/>
</dbReference>
<dbReference type="Gene3D" id="1.20.1070.10">
    <property type="entry name" value="Rhodopsin 7-helix transmembrane proteins"/>
    <property type="match status" value="1"/>
</dbReference>
<organism evidence="2 3">
    <name type="scientific">Caenorhabditis angaria</name>
    <dbReference type="NCBI Taxonomy" id="860376"/>
    <lineage>
        <taxon>Eukaryota</taxon>
        <taxon>Metazoa</taxon>
        <taxon>Ecdysozoa</taxon>
        <taxon>Nematoda</taxon>
        <taxon>Chromadorea</taxon>
        <taxon>Rhabditida</taxon>
        <taxon>Rhabditina</taxon>
        <taxon>Rhabditomorpha</taxon>
        <taxon>Rhabditoidea</taxon>
        <taxon>Rhabditidae</taxon>
        <taxon>Peloderinae</taxon>
        <taxon>Caenorhabditis</taxon>
    </lineage>
</organism>
<evidence type="ECO:0008006" key="4">
    <source>
        <dbReference type="Google" id="ProtNLM"/>
    </source>
</evidence>
<evidence type="ECO:0000256" key="1">
    <source>
        <dbReference type="SAM" id="Phobius"/>
    </source>
</evidence>
<reference evidence="2" key="1">
    <citation type="submission" date="2022-11" db="EMBL/GenBank/DDBJ databases">
        <authorList>
            <person name="Kikuchi T."/>
        </authorList>
    </citation>
    <scope>NUCLEOTIDE SEQUENCE</scope>
    <source>
        <strain evidence="2">PS1010</strain>
    </source>
</reference>